<protein>
    <submittedName>
        <fullName evidence="6">GFA family protein</fullName>
    </submittedName>
</protein>
<organism evidence="6 7">
    <name type="scientific">Sneathiella litorea</name>
    <dbReference type="NCBI Taxonomy" id="2606216"/>
    <lineage>
        <taxon>Bacteria</taxon>
        <taxon>Pseudomonadati</taxon>
        <taxon>Pseudomonadota</taxon>
        <taxon>Alphaproteobacteria</taxon>
        <taxon>Sneathiellales</taxon>
        <taxon>Sneathiellaceae</taxon>
        <taxon>Sneathiella</taxon>
    </lineage>
</organism>
<dbReference type="GO" id="GO:0016846">
    <property type="term" value="F:carbon-sulfur lyase activity"/>
    <property type="evidence" value="ECO:0007669"/>
    <property type="project" value="InterPro"/>
</dbReference>
<dbReference type="AlphaFoldDB" id="A0A6L8WAM7"/>
<name>A0A6L8WAM7_9PROT</name>
<evidence type="ECO:0000313" key="7">
    <source>
        <dbReference type="Proteomes" id="UP000476030"/>
    </source>
</evidence>
<evidence type="ECO:0000256" key="2">
    <source>
        <dbReference type="ARBA" id="ARBA00022723"/>
    </source>
</evidence>
<keyword evidence="2" id="KW-0479">Metal-binding</keyword>
<keyword evidence="4" id="KW-0456">Lyase</keyword>
<dbReference type="EMBL" id="WTUW01000009">
    <property type="protein sequence ID" value="MZR31769.1"/>
    <property type="molecule type" value="Genomic_DNA"/>
</dbReference>
<keyword evidence="3" id="KW-0862">Zinc</keyword>
<dbReference type="Proteomes" id="UP000476030">
    <property type="component" value="Unassembled WGS sequence"/>
</dbReference>
<reference evidence="6 7" key="1">
    <citation type="submission" date="2019-12" db="EMBL/GenBank/DDBJ databases">
        <title>Snethiella sp. nov. sp. isolated from sea sand.</title>
        <authorList>
            <person name="Kim J."/>
            <person name="Jeong S.E."/>
            <person name="Jung H.S."/>
            <person name="Jeon C.O."/>
        </authorList>
    </citation>
    <scope>NUCLEOTIDE SEQUENCE [LARGE SCALE GENOMIC DNA]</scope>
    <source>
        <strain evidence="6 7">DP05</strain>
    </source>
</reference>
<comment type="similarity">
    <text evidence="1">Belongs to the Gfa family.</text>
</comment>
<evidence type="ECO:0000313" key="6">
    <source>
        <dbReference type="EMBL" id="MZR31769.1"/>
    </source>
</evidence>
<sequence length="146" mass="16227">MSDKSEKNLRAKGGCLCGGIRFEIYQSLRPVDVCHCKQCRQTAGYLNGFTVCLPENLVFTRDETLTWYESSEEAKRGFCNKCGSSIFWTYKSGGNMGISPASLDEPTGLKTAMHVFTEFAGDYYEITDDLPRRSGARLPEDAVEPG</sequence>
<accession>A0A6L8WAM7</accession>
<dbReference type="Pfam" id="PF04828">
    <property type="entry name" value="GFA"/>
    <property type="match status" value="1"/>
</dbReference>
<dbReference type="InterPro" id="IPR011057">
    <property type="entry name" value="Mss4-like_sf"/>
</dbReference>
<feature type="domain" description="CENP-V/GFA" evidence="5">
    <location>
        <begin position="11"/>
        <end position="125"/>
    </location>
</feature>
<evidence type="ECO:0000256" key="1">
    <source>
        <dbReference type="ARBA" id="ARBA00005495"/>
    </source>
</evidence>
<evidence type="ECO:0000256" key="3">
    <source>
        <dbReference type="ARBA" id="ARBA00022833"/>
    </source>
</evidence>
<evidence type="ECO:0000259" key="5">
    <source>
        <dbReference type="PROSITE" id="PS51891"/>
    </source>
</evidence>
<evidence type="ECO:0000256" key="4">
    <source>
        <dbReference type="ARBA" id="ARBA00023239"/>
    </source>
</evidence>
<dbReference type="PANTHER" id="PTHR33337:SF40">
    <property type="entry name" value="CENP-V_GFA DOMAIN-CONTAINING PROTEIN-RELATED"/>
    <property type="match status" value="1"/>
</dbReference>
<dbReference type="PANTHER" id="PTHR33337">
    <property type="entry name" value="GFA DOMAIN-CONTAINING PROTEIN"/>
    <property type="match status" value="1"/>
</dbReference>
<dbReference type="RefSeq" id="WP_161316363.1">
    <property type="nucleotide sequence ID" value="NZ_WTUW01000009.1"/>
</dbReference>
<comment type="caution">
    <text evidence="6">The sequence shown here is derived from an EMBL/GenBank/DDBJ whole genome shotgun (WGS) entry which is preliminary data.</text>
</comment>
<dbReference type="SUPFAM" id="SSF51316">
    <property type="entry name" value="Mss4-like"/>
    <property type="match status" value="1"/>
</dbReference>
<gene>
    <name evidence="6" type="ORF">GQE98_14125</name>
</gene>
<dbReference type="Gene3D" id="3.90.1590.10">
    <property type="entry name" value="glutathione-dependent formaldehyde- activating enzyme (gfa)"/>
    <property type="match status" value="1"/>
</dbReference>
<dbReference type="InterPro" id="IPR006913">
    <property type="entry name" value="CENP-V/GFA"/>
</dbReference>
<keyword evidence="7" id="KW-1185">Reference proteome</keyword>
<dbReference type="PROSITE" id="PS51891">
    <property type="entry name" value="CENP_V_GFA"/>
    <property type="match status" value="1"/>
</dbReference>
<dbReference type="GO" id="GO:0046872">
    <property type="term" value="F:metal ion binding"/>
    <property type="evidence" value="ECO:0007669"/>
    <property type="project" value="UniProtKB-KW"/>
</dbReference>
<proteinExistence type="inferred from homology"/>